<protein>
    <submittedName>
        <fullName evidence="2">Uncharacterized protein</fullName>
    </submittedName>
</protein>
<feature type="transmembrane region" description="Helical" evidence="1">
    <location>
        <begin position="160"/>
        <end position="179"/>
    </location>
</feature>
<keyword evidence="3" id="KW-1185">Reference proteome</keyword>
<proteinExistence type="predicted"/>
<sequence>MTAKTRSNPEADLAFLRAIVEGGHNSGKAMLTMGVAYMAGGLLYGLQCLFHLGQIWGVIRWPALPTLAFVVFITLAFIAVMVWAVREDRKQGVSAGPVVTRTMNAAFTGTGMVNLAVIIIFGVGSSRDQDFAVWLYYPAIIFAGQAAAWYVAWSLKKRPWMLATSAGGWVTAVVLGLLVRQPDVYMYVCTAALFLLFALPGWVMVRGALRARAVDLKAAD</sequence>
<dbReference type="EMBL" id="CP067977">
    <property type="protein sequence ID" value="QQQ18145.1"/>
    <property type="molecule type" value="Genomic_DNA"/>
</dbReference>
<gene>
    <name evidence="2" type="ORF">JIP62_12635</name>
</gene>
<feature type="transmembrane region" description="Helical" evidence="1">
    <location>
        <begin position="105"/>
        <end position="123"/>
    </location>
</feature>
<dbReference type="Proteomes" id="UP000595448">
    <property type="component" value="Chromosome"/>
</dbReference>
<evidence type="ECO:0000313" key="2">
    <source>
        <dbReference type="EMBL" id="QQQ18145.1"/>
    </source>
</evidence>
<accession>A0ABX7BL41</accession>
<reference evidence="2 3" key="1">
    <citation type="submission" date="2021-01" db="EMBL/GenBank/DDBJ databases">
        <title>Brevundimonas vitis sp. nov., an bacterium isolated from grape (Vitis vinifera).</title>
        <authorList>
            <person name="Jiang L."/>
            <person name="Lee J."/>
        </authorList>
    </citation>
    <scope>NUCLEOTIDE SEQUENCE [LARGE SCALE GENOMIC DNA]</scope>
    <source>
        <strain evidence="2 3">GRTSA-9</strain>
    </source>
</reference>
<keyword evidence="1" id="KW-0472">Membrane</keyword>
<evidence type="ECO:0000313" key="3">
    <source>
        <dbReference type="Proteomes" id="UP000595448"/>
    </source>
</evidence>
<organism evidence="2 3">
    <name type="scientific">Brevundimonas vitisensis</name>
    <dbReference type="NCBI Taxonomy" id="2800818"/>
    <lineage>
        <taxon>Bacteria</taxon>
        <taxon>Pseudomonadati</taxon>
        <taxon>Pseudomonadota</taxon>
        <taxon>Alphaproteobacteria</taxon>
        <taxon>Caulobacterales</taxon>
        <taxon>Caulobacteraceae</taxon>
        <taxon>Brevundimonas</taxon>
    </lineage>
</organism>
<keyword evidence="1" id="KW-1133">Transmembrane helix</keyword>
<evidence type="ECO:0000256" key="1">
    <source>
        <dbReference type="SAM" id="Phobius"/>
    </source>
</evidence>
<feature type="transmembrane region" description="Helical" evidence="1">
    <location>
        <begin position="63"/>
        <end position="85"/>
    </location>
</feature>
<feature type="transmembrane region" description="Helical" evidence="1">
    <location>
        <begin position="35"/>
        <end position="57"/>
    </location>
</feature>
<dbReference type="RefSeq" id="WP_201102517.1">
    <property type="nucleotide sequence ID" value="NZ_CP067977.1"/>
</dbReference>
<feature type="transmembrane region" description="Helical" evidence="1">
    <location>
        <begin position="135"/>
        <end position="153"/>
    </location>
</feature>
<name>A0ABX7BL41_9CAUL</name>
<keyword evidence="1" id="KW-0812">Transmembrane</keyword>
<feature type="transmembrane region" description="Helical" evidence="1">
    <location>
        <begin position="185"/>
        <end position="205"/>
    </location>
</feature>